<dbReference type="InterPro" id="IPR036770">
    <property type="entry name" value="Ankyrin_rpt-contain_sf"/>
</dbReference>
<evidence type="ECO:0000256" key="1">
    <source>
        <dbReference type="ARBA" id="ARBA00022737"/>
    </source>
</evidence>
<feature type="repeat" description="ANK" evidence="3">
    <location>
        <begin position="108"/>
        <end position="141"/>
    </location>
</feature>
<dbReference type="SUPFAM" id="SSF48403">
    <property type="entry name" value="Ankyrin repeat"/>
    <property type="match status" value="1"/>
</dbReference>
<dbReference type="Proteomes" id="UP000031258">
    <property type="component" value="Unassembled WGS sequence"/>
</dbReference>
<dbReference type="PANTHER" id="PTHR24180">
    <property type="entry name" value="CYCLIN-DEPENDENT KINASE INHIBITOR 2C-RELATED"/>
    <property type="match status" value="1"/>
</dbReference>
<dbReference type="Pfam" id="PF12796">
    <property type="entry name" value="Ank_2"/>
    <property type="match status" value="1"/>
</dbReference>
<keyword evidence="1" id="KW-0677">Repeat</keyword>
<reference evidence="5 6" key="1">
    <citation type="submission" date="2014-11" db="EMBL/GenBank/DDBJ databases">
        <title>A Rickettsiales Symbiont of Amoebae With Ancient Features.</title>
        <authorList>
            <person name="Schulz F."/>
            <person name="Martijn J."/>
            <person name="Wascher F."/>
            <person name="Kostanjsek R."/>
            <person name="Ettema T.J."/>
            <person name="Horn M."/>
        </authorList>
    </citation>
    <scope>NUCLEOTIDE SEQUENCE [LARGE SCALE GENOMIC DNA]</scope>
    <source>
        <strain evidence="5 6">UWC36</strain>
    </source>
</reference>
<keyword evidence="2 3" id="KW-0040">ANK repeat</keyword>
<keyword evidence="6" id="KW-1185">Reference proteome</keyword>
<feature type="repeat" description="ANK" evidence="3">
    <location>
        <begin position="75"/>
        <end position="107"/>
    </location>
</feature>
<feature type="repeat" description="ANK" evidence="3">
    <location>
        <begin position="143"/>
        <end position="175"/>
    </location>
</feature>
<sequence length="305" mass="34515">MQKRQKMKKSLRILDIYGKKSIEHLESFLEQGGDINEKDGSEAGLLYYATNYRYTNVVEFLLKHEKLDVNSQDYFGTTALHVAARNGYMEIAKLLLARGAEVNLTDKEGETPLHNSILTMHCLELIPLLMGRGANIHARRAEEGSTVLHLAARTGEVKIYKCLLEFGADPDMRTFELRDIVDGEEVVTRSYSAKELYRKLYPEKIKEFEAAEREVEAKRNGYSPGERVGAVGGSRKREHGFTGAIEDSRNTGLVKPADESSPEKPSENKEKKCWADPKVKRPRLGKDLRNSADNREEQKPVVRGF</sequence>
<dbReference type="InterPro" id="IPR051637">
    <property type="entry name" value="Ank_repeat_dom-contain_49"/>
</dbReference>
<evidence type="ECO:0000256" key="3">
    <source>
        <dbReference type="PROSITE-ProRule" id="PRU00023"/>
    </source>
</evidence>
<dbReference type="STRING" id="86105.NF27_CG01180"/>
<evidence type="ECO:0000313" key="6">
    <source>
        <dbReference type="Proteomes" id="UP000031258"/>
    </source>
</evidence>
<dbReference type="PROSITE" id="PS50088">
    <property type="entry name" value="ANK_REPEAT"/>
    <property type="match status" value="3"/>
</dbReference>
<feature type="region of interest" description="Disordered" evidence="4">
    <location>
        <begin position="216"/>
        <end position="305"/>
    </location>
</feature>
<dbReference type="Pfam" id="PF00023">
    <property type="entry name" value="Ank"/>
    <property type="match status" value="1"/>
</dbReference>
<dbReference type="SMART" id="SM00248">
    <property type="entry name" value="ANK"/>
    <property type="match status" value="4"/>
</dbReference>
<organism evidence="5 6">
    <name type="scientific">Candidatus Jidaibacter acanthamoebae</name>
    <dbReference type="NCBI Taxonomy" id="86105"/>
    <lineage>
        <taxon>Bacteria</taxon>
        <taxon>Pseudomonadati</taxon>
        <taxon>Pseudomonadota</taxon>
        <taxon>Alphaproteobacteria</taxon>
        <taxon>Rickettsiales</taxon>
        <taxon>Candidatus Midichloriaceae</taxon>
        <taxon>Candidatus Jidaibacter</taxon>
    </lineage>
</organism>
<dbReference type="Gene3D" id="1.25.40.20">
    <property type="entry name" value="Ankyrin repeat-containing domain"/>
    <property type="match status" value="1"/>
</dbReference>
<dbReference type="AlphaFoldDB" id="A0A0C1QPM2"/>
<name>A0A0C1QPM2_9RICK</name>
<dbReference type="EMBL" id="JSWE01000058">
    <property type="protein sequence ID" value="KIE05938.1"/>
    <property type="molecule type" value="Genomic_DNA"/>
</dbReference>
<dbReference type="PROSITE" id="PS50297">
    <property type="entry name" value="ANK_REP_REGION"/>
    <property type="match status" value="3"/>
</dbReference>
<dbReference type="PANTHER" id="PTHR24180:SF45">
    <property type="entry name" value="POLY [ADP-RIBOSE] POLYMERASE TANKYRASE"/>
    <property type="match status" value="1"/>
</dbReference>
<feature type="compositionally biased region" description="Basic and acidic residues" evidence="4">
    <location>
        <begin position="256"/>
        <end position="305"/>
    </location>
</feature>
<evidence type="ECO:0000313" key="5">
    <source>
        <dbReference type="EMBL" id="KIE05938.1"/>
    </source>
</evidence>
<gene>
    <name evidence="5" type="ORF">NF27_CG01180</name>
</gene>
<accession>A0A0C1QPM2</accession>
<evidence type="ECO:0000256" key="2">
    <source>
        <dbReference type="ARBA" id="ARBA00023043"/>
    </source>
</evidence>
<comment type="caution">
    <text evidence="5">The sequence shown here is derived from an EMBL/GenBank/DDBJ whole genome shotgun (WGS) entry which is preliminary data.</text>
</comment>
<dbReference type="PRINTS" id="PR01415">
    <property type="entry name" value="ANKYRIN"/>
</dbReference>
<dbReference type="InterPro" id="IPR002110">
    <property type="entry name" value="Ankyrin_rpt"/>
</dbReference>
<evidence type="ECO:0000256" key="4">
    <source>
        <dbReference type="SAM" id="MobiDB-lite"/>
    </source>
</evidence>
<proteinExistence type="predicted"/>
<protein>
    <submittedName>
        <fullName evidence="5">Uncharacterized protein</fullName>
    </submittedName>
</protein>